<gene>
    <name evidence="2" type="ORF">EZS27_031317</name>
</gene>
<protein>
    <submittedName>
        <fullName evidence="2">Inosose dehydratase</fullName>
        <ecNumber evidence="2">4.2.1.44</ecNumber>
    </submittedName>
</protein>
<reference evidence="2" key="1">
    <citation type="submission" date="2019-03" db="EMBL/GenBank/DDBJ databases">
        <title>Single cell metagenomics reveals metabolic interactions within the superorganism composed of flagellate Streblomastix strix and complex community of Bacteroidetes bacteria on its surface.</title>
        <authorList>
            <person name="Treitli S.C."/>
            <person name="Kolisko M."/>
            <person name="Husnik F."/>
            <person name="Keeling P."/>
            <person name="Hampl V."/>
        </authorList>
    </citation>
    <scope>NUCLEOTIDE SEQUENCE</scope>
    <source>
        <strain evidence="2">STM</strain>
    </source>
</reference>
<evidence type="ECO:0000313" key="2">
    <source>
        <dbReference type="EMBL" id="KAA6318711.1"/>
    </source>
</evidence>
<dbReference type="InterPro" id="IPR050312">
    <property type="entry name" value="IolE/XylAMocC-like"/>
</dbReference>
<dbReference type="GO" id="GO:0050114">
    <property type="term" value="F:myo-inosose-2 dehydratase activity"/>
    <property type="evidence" value="ECO:0007669"/>
    <property type="project" value="UniProtKB-EC"/>
</dbReference>
<accession>A0A5J4QD91</accession>
<organism evidence="2">
    <name type="scientific">termite gut metagenome</name>
    <dbReference type="NCBI Taxonomy" id="433724"/>
    <lineage>
        <taxon>unclassified sequences</taxon>
        <taxon>metagenomes</taxon>
        <taxon>organismal metagenomes</taxon>
    </lineage>
</organism>
<dbReference type="SUPFAM" id="SSF51658">
    <property type="entry name" value="Xylose isomerase-like"/>
    <property type="match status" value="1"/>
</dbReference>
<feature type="domain" description="Xylose isomerase-like TIM barrel" evidence="1">
    <location>
        <begin position="98"/>
        <end position="294"/>
    </location>
</feature>
<sequence length="299" mass="33729">MDSNEIVHEILNDKKMKQTRRAFFKQSLAGAMLLGAGSWMNAATPGPAAAKAPVKAVNPFKLGMAGYTFVNFDLDTTLKTLERLDIHYLCIKDFHLPFKSTDDEIRAFHAKCAAHGVTGYGVGPIYMKSEKEIDNGFEYAKRVGVKLIVGVPNYELLPYVDKKVKEYDFQYAIHLHGPDIATYPDATDVWEHTKNLDPRIGMCFDIGHDLRNNCDPAEDLKKYHTRIFDMHIKDVTDNSKAGRGIEIGRGKIDFPALIKMMRKVNYTGMCSLEYEKDMKDPFLGIAESIGYFKALCNNI</sequence>
<dbReference type="InterPro" id="IPR013022">
    <property type="entry name" value="Xyl_isomerase-like_TIM-brl"/>
</dbReference>
<comment type="caution">
    <text evidence="2">The sequence shown here is derived from an EMBL/GenBank/DDBJ whole genome shotgun (WGS) entry which is preliminary data.</text>
</comment>
<keyword evidence="2" id="KW-0456">Lyase</keyword>
<dbReference type="PANTHER" id="PTHR12110:SF41">
    <property type="entry name" value="INOSOSE DEHYDRATASE"/>
    <property type="match status" value="1"/>
</dbReference>
<dbReference type="InterPro" id="IPR036237">
    <property type="entry name" value="Xyl_isomerase-like_sf"/>
</dbReference>
<dbReference type="AlphaFoldDB" id="A0A5J4QD91"/>
<name>A0A5J4QD91_9ZZZZ</name>
<dbReference type="PROSITE" id="PS51318">
    <property type="entry name" value="TAT"/>
    <property type="match status" value="1"/>
</dbReference>
<dbReference type="PANTHER" id="PTHR12110">
    <property type="entry name" value="HYDROXYPYRUVATE ISOMERASE"/>
    <property type="match status" value="1"/>
</dbReference>
<dbReference type="Gene3D" id="3.20.20.150">
    <property type="entry name" value="Divalent-metal-dependent TIM barrel enzymes"/>
    <property type="match status" value="1"/>
</dbReference>
<proteinExistence type="predicted"/>
<dbReference type="EMBL" id="SNRY01004107">
    <property type="protein sequence ID" value="KAA6318711.1"/>
    <property type="molecule type" value="Genomic_DNA"/>
</dbReference>
<dbReference type="InterPro" id="IPR006311">
    <property type="entry name" value="TAT_signal"/>
</dbReference>
<evidence type="ECO:0000259" key="1">
    <source>
        <dbReference type="Pfam" id="PF01261"/>
    </source>
</evidence>
<dbReference type="EC" id="4.2.1.44" evidence="2"/>
<dbReference type="Pfam" id="PF01261">
    <property type="entry name" value="AP_endonuc_2"/>
    <property type="match status" value="1"/>
</dbReference>